<feature type="compositionally biased region" description="Basic and acidic residues" evidence="1">
    <location>
        <begin position="322"/>
        <end position="331"/>
    </location>
</feature>
<sequence>MMGRAEPQLLDGVLLEADIAHHVVSEHHGGGGTLLLWYEVEDGYACSMSESSFAARTCIENETFAPSQTSWPLCLMSIDWVLEAGIRRLPHQALVEADLERMNVGMSRRISAKNFYPQTGAVVLSVSCAKTCDALPSMIQMTGTLALPSLTLHLFLDKELQYAPDGNLAEEADATKGLVNIPCSSQMSGATNILVVQKDKLESPMHSRPPARKASTRTNAQSLKSIPIYLQTATGGILKFKVPSERTLISDLMATIAHTQGVPLTRQCLMFRDERLRPECSLQRYGIVSGSTVQLRLLGRPPKQTRLAHSKTVYKGKQSSRWHAEYTKGGDECEGDGAQSFRG</sequence>
<feature type="domain" description="Ubiquitin-like" evidence="2">
    <location>
        <begin position="249"/>
        <end position="295"/>
    </location>
</feature>
<proteinExistence type="predicted"/>
<dbReference type="SMART" id="SM00213">
    <property type="entry name" value="UBQ"/>
    <property type="match status" value="1"/>
</dbReference>
<evidence type="ECO:0000259" key="2">
    <source>
        <dbReference type="PROSITE" id="PS50053"/>
    </source>
</evidence>
<dbReference type="PROSITE" id="PS50053">
    <property type="entry name" value="UBIQUITIN_2"/>
    <property type="match status" value="1"/>
</dbReference>
<protein>
    <recommendedName>
        <fullName evidence="2">Ubiquitin-like domain-containing protein</fullName>
    </recommendedName>
</protein>
<dbReference type="InterPro" id="IPR029071">
    <property type="entry name" value="Ubiquitin-like_domsf"/>
</dbReference>
<organism evidence="3 4">
    <name type="scientific">Cylindrobasidium torrendii FP15055 ss-10</name>
    <dbReference type="NCBI Taxonomy" id="1314674"/>
    <lineage>
        <taxon>Eukaryota</taxon>
        <taxon>Fungi</taxon>
        <taxon>Dikarya</taxon>
        <taxon>Basidiomycota</taxon>
        <taxon>Agaricomycotina</taxon>
        <taxon>Agaricomycetes</taxon>
        <taxon>Agaricomycetidae</taxon>
        <taxon>Agaricales</taxon>
        <taxon>Marasmiineae</taxon>
        <taxon>Physalacriaceae</taxon>
        <taxon>Cylindrobasidium</taxon>
    </lineage>
</organism>
<evidence type="ECO:0000313" key="3">
    <source>
        <dbReference type="EMBL" id="KIY62157.1"/>
    </source>
</evidence>
<dbReference type="EMBL" id="KN880817">
    <property type="protein sequence ID" value="KIY62157.1"/>
    <property type="molecule type" value="Genomic_DNA"/>
</dbReference>
<name>A0A0D7AVA0_9AGAR</name>
<dbReference type="InterPro" id="IPR000626">
    <property type="entry name" value="Ubiquitin-like_dom"/>
</dbReference>
<dbReference type="Gene3D" id="3.10.20.90">
    <property type="entry name" value="Phosphatidylinositol 3-kinase Catalytic Subunit, Chain A, domain 1"/>
    <property type="match status" value="1"/>
</dbReference>
<evidence type="ECO:0000256" key="1">
    <source>
        <dbReference type="SAM" id="MobiDB-lite"/>
    </source>
</evidence>
<dbReference type="SUPFAM" id="SSF54236">
    <property type="entry name" value="Ubiquitin-like"/>
    <property type="match status" value="1"/>
</dbReference>
<dbReference type="Pfam" id="PF00240">
    <property type="entry name" value="ubiquitin"/>
    <property type="match status" value="1"/>
</dbReference>
<evidence type="ECO:0000313" key="4">
    <source>
        <dbReference type="Proteomes" id="UP000054007"/>
    </source>
</evidence>
<dbReference type="Proteomes" id="UP000054007">
    <property type="component" value="Unassembled WGS sequence"/>
</dbReference>
<dbReference type="AlphaFoldDB" id="A0A0D7AVA0"/>
<dbReference type="CDD" id="cd17039">
    <property type="entry name" value="Ubl_ubiquitin_like"/>
    <property type="match status" value="1"/>
</dbReference>
<keyword evidence="4" id="KW-1185">Reference proteome</keyword>
<accession>A0A0D7AVA0</accession>
<gene>
    <name evidence="3" type="ORF">CYLTODRAFT_427113</name>
</gene>
<reference evidence="3 4" key="1">
    <citation type="journal article" date="2015" name="Fungal Genet. Biol.">
        <title>Evolution of novel wood decay mechanisms in Agaricales revealed by the genome sequences of Fistulina hepatica and Cylindrobasidium torrendii.</title>
        <authorList>
            <person name="Floudas D."/>
            <person name="Held B.W."/>
            <person name="Riley R."/>
            <person name="Nagy L.G."/>
            <person name="Koehler G."/>
            <person name="Ransdell A.S."/>
            <person name="Younus H."/>
            <person name="Chow J."/>
            <person name="Chiniquy J."/>
            <person name="Lipzen A."/>
            <person name="Tritt A."/>
            <person name="Sun H."/>
            <person name="Haridas S."/>
            <person name="LaButti K."/>
            <person name="Ohm R.A."/>
            <person name="Kues U."/>
            <person name="Blanchette R.A."/>
            <person name="Grigoriev I.V."/>
            <person name="Minto R.E."/>
            <person name="Hibbett D.S."/>
        </authorList>
    </citation>
    <scope>NUCLEOTIDE SEQUENCE [LARGE SCALE GENOMIC DNA]</scope>
    <source>
        <strain evidence="3 4">FP15055 ss-10</strain>
    </source>
</reference>
<feature type="region of interest" description="Disordered" evidence="1">
    <location>
        <begin position="321"/>
        <end position="343"/>
    </location>
</feature>